<accession>A0A084WLG3</accession>
<dbReference type="EMBL" id="ATLV01024237">
    <property type="status" value="NOT_ANNOTATED_CDS"/>
    <property type="molecule type" value="Genomic_DNA"/>
</dbReference>
<reference evidence="1 3" key="1">
    <citation type="journal article" date="2014" name="BMC Genomics">
        <title>Genome sequence of Anopheles sinensis provides insight into genetics basis of mosquito competence for malaria parasites.</title>
        <authorList>
            <person name="Zhou D."/>
            <person name="Zhang D."/>
            <person name="Ding G."/>
            <person name="Shi L."/>
            <person name="Hou Q."/>
            <person name="Ye Y."/>
            <person name="Xu Y."/>
            <person name="Zhou H."/>
            <person name="Xiong C."/>
            <person name="Li S."/>
            <person name="Yu J."/>
            <person name="Hong S."/>
            <person name="Yu X."/>
            <person name="Zou P."/>
            <person name="Chen C."/>
            <person name="Chang X."/>
            <person name="Wang W."/>
            <person name="Lv Y."/>
            <person name="Sun Y."/>
            <person name="Ma L."/>
            <person name="Shen B."/>
            <person name="Zhu C."/>
        </authorList>
    </citation>
    <scope>NUCLEOTIDE SEQUENCE [LARGE SCALE GENOMIC DNA]</scope>
</reference>
<evidence type="ECO:0000313" key="3">
    <source>
        <dbReference type="Proteomes" id="UP000030765"/>
    </source>
</evidence>
<gene>
    <name evidence="1" type="ORF">ZHAS_00019110</name>
</gene>
<dbReference type="Proteomes" id="UP000030765">
    <property type="component" value="Unassembled WGS sequence"/>
</dbReference>
<evidence type="ECO:0000313" key="2">
    <source>
        <dbReference type="EnsemblMetazoa" id="ASIC019110-PA"/>
    </source>
</evidence>
<proteinExistence type="predicted"/>
<evidence type="ECO:0000313" key="1">
    <source>
        <dbReference type="EMBL" id="KFB51057.1"/>
    </source>
</evidence>
<name>A0A084WLG3_ANOSI</name>
<reference evidence="2" key="2">
    <citation type="submission" date="2020-05" db="UniProtKB">
        <authorList>
            <consortium name="EnsemblMetazoa"/>
        </authorList>
    </citation>
    <scope>IDENTIFICATION</scope>
</reference>
<organism evidence="1">
    <name type="scientific">Anopheles sinensis</name>
    <name type="common">Mosquito</name>
    <dbReference type="NCBI Taxonomy" id="74873"/>
    <lineage>
        <taxon>Eukaryota</taxon>
        <taxon>Metazoa</taxon>
        <taxon>Ecdysozoa</taxon>
        <taxon>Arthropoda</taxon>
        <taxon>Hexapoda</taxon>
        <taxon>Insecta</taxon>
        <taxon>Pterygota</taxon>
        <taxon>Neoptera</taxon>
        <taxon>Endopterygota</taxon>
        <taxon>Diptera</taxon>
        <taxon>Nematocera</taxon>
        <taxon>Culicoidea</taxon>
        <taxon>Culicidae</taxon>
        <taxon>Anophelinae</taxon>
        <taxon>Anopheles</taxon>
    </lineage>
</organism>
<protein>
    <submittedName>
        <fullName evidence="1 2">Uncharacterized protein</fullName>
    </submittedName>
</protein>
<dbReference type="VEuPathDB" id="VectorBase:ASIC019110"/>
<keyword evidence="3" id="KW-1185">Reference proteome</keyword>
<dbReference type="AlphaFoldDB" id="A0A084WLG3"/>
<dbReference type="EnsemblMetazoa" id="ASIC019110-RA">
    <property type="protein sequence ID" value="ASIC019110-PA"/>
    <property type="gene ID" value="ASIC019110"/>
</dbReference>
<sequence>MAPIACLDNGHILHVSAPKTVCDGAKPTSFMESGLQRQTYECNLQSAFCGVHFCSVARKFCSNMNNLKASNDAGLDSKQSPPGSEFCYCCGDIDMQTRHSAARWDIPLGTVGVRHCAIVQPTELE</sequence>
<dbReference type="EMBL" id="KE525350">
    <property type="protein sequence ID" value="KFB51057.1"/>
    <property type="molecule type" value="Genomic_DNA"/>
</dbReference>